<dbReference type="GO" id="GO:0003682">
    <property type="term" value="F:chromatin binding"/>
    <property type="evidence" value="ECO:0007669"/>
    <property type="project" value="TreeGrafter"/>
</dbReference>
<dbReference type="InterPro" id="IPR007526">
    <property type="entry name" value="SWIRM"/>
</dbReference>
<reference evidence="7" key="1">
    <citation type="submission" date="2016-11" db="UniProtKB">
        <authorList>
            <consortium name="WormBaseParasite"/>
        </authorList>
    </citation>
    <scope>IDENTIFICATION</scope>
</reference>
<dbReference type="Pfam" id="PF04433">
    <property type="entry name" value="SWIRM"/>
    <property type="match status" value="1"/>
</dbReference>
<evidence type="ECO:0000259" key="5">
    <source>
        <dbReference type="PROSITE" id="PS50934"/>
    </source>
</evidence>
<evidence type="ECO:0000256" key="2">
    <source>
        <dbReference type="ARBA" id="ARBA00005995"/>
    </source>
</evidence>
<sequence length="721" mass="82734">MPPKKQPRMDYRQAPDSDDDDIIETKKIVERVAPEEEENTLKVVMNAFRRRSDQPAQVDFEYFPEIERSRLVQNTFLEIRNAALFIWYHHRARECTPDDVQFRLNPPYDTDFEMVKKVVHYLTREGMINYGRFVPKTMRVELIPKEKRPVLVIGAGAAGIAAAMQLIRFGFSVIILEAREKVGGRVQSISCENGFFEAGCDTLRNMSNSPIATLLHQIPVNHVEIDEHAHIFKDGRDSEPKTKLIGGLYKTMRKGLASFSHTKPKRTADGLYKSRQNIYEDMYNMIERNTLVNYHNYAKTNADLSKKREDHARKMKHHRNLALLGERRLQNTPRSDKLQCKSLRVDIRRAMERFHFETKEYEATEAQLTEHLKNRSCKQYMLPDDYRNFNYFLGHEELLAGAQLEKIQFSVNTNELESDGIIVRVEEGLQALFEKMVAEAKIEVRHGANVLEIDTNTENHVRLKIQYPDRTVQMRVPCVVSTIPLGVLKKSLKNDPEAPAFFPRFPRRKAEAIRKMGNGKINKVILEFEKPFWNNNHAVHFGLINKQIPERGLMIAWSSMPGSSIMTTYYVGENSLHDLPDAELVAKAMANLKKIFPDCPEAPKKAYCTRWHTDQFACGTGSFMGLQTEARHFNDIAEPLKCKDSQNRLYFAGEHTSATHYGSLDGAWLSGLRAATRVANDHIGKAMEERKAVPPPIVRLPIVRVPLPPGVNRRVAALRVE</sequence>
<evidence type="ECO:0000256" key="1">
    <source>
        <dbReference type="ARBA" id="ARBA00004123"/>
    </source>
</evidence>
<dbReference type="SUPFAM" id="SSF54373">
    <property type="entry name" value="FAD-linked reductases, C-terminal domain"/>
    <property type="match status" value="1"/>
</dbReference>
<dbReference type="SUPFAM" id="SSF51905">
    <property type="entry name" value="FAD/NAD(P)-binding domain"/>
    <property type="match status" value="1"/>
</dbReference>
<dbReference type="Pfam" id="PF01593">
    <property type="entry name" value="Amino_oxidase"/>
    <property type="match status" value="1"/>
</dbReference>
<dbReference type="AlphaFoldDB" id="A0A1I7T0D0"/>
<dbReference type="PANTHER" id="PTHR10742:SF386">
    <property type="entry name" value="LYSINE-SPECIFIC HISTONE DEMETHYLASE 1A"/>
    <property type="match status" value="1"/>
</dbReference>
<dbReference type="GO" id="GO:0005634">
    <property type="term" value="C:nucleus"/>
    <property type="evidence" value="ECO:0007669"/>
    <property type="project" value="UniProtKB-SubCell"/>
</dbReference>
<dbReference type="InterPro" id="IPR036388">
    <property type="entry name" value="WH-like_DNA-bd_sf"/>
</dbReference>
<dbReference type="InterPro" id="IPR050281">
    <property type="entry name" value="Flavin_monoamine_oxidase"/>
</dbReference>
<accession>A0A1I7T0D0</accession>
<protein>
    <submittedName>
        <fullName evidence="7">SWIRM domain-containing protein</fullName>
    </submittedName>
</protein>
<evidence type="ECO:0000313" key="7">
    <source>
        <dbReference type="WBParaSite" id="Csp11.Scaffold442.g1201.t1"/>
    </source>
</evidence>
<dbReference type="Gene3D" id="3.50.50.60">
    <property type="entry name" value="FAD/NAD(P)-binding domain"/>
    <property type="match status" value="2"/>
</dbReference>
<dbReference type="GO" id="GO:0140682">
    <property type="term" value="F:FAD-dependent H3K4me/H3K4me3 demethylase activity"/>
    <property type="evidence" value="ECO:0007669"/>
    <property type="project" value="UniProtKB-ARBA"/>
</dbReference>
<keyword evidence="6" id="KW-1185">Reference proteome</keyword>
<dbReference type="PANTHER" id="PTHR10742">
    <property type="entry name" value="FLAVIN MONOAMINE OXIDASE"/>
    <property type="match status" value="1"/>
</dbReference>
<evidence type="ECO:0000313" key="6">
    <source>
        <dbReference type="Proteomes" id="UP000095282"/>
    </source>
</evidence>
<evidence type="ECO:0000256" key="4">
    <source>
        <dbReference type="SAM" id="MobiDB-lite"/>
    </source>
</evidence>
<dbReference type="SUPFAM" id="SSF46689">
    <property type="entry name" value="Homeodomain-like"/>
    <property type="match status" value="1"/>
</dbReference>
<feature type="region of interest" description="Disordered" evidence="4">
    <location>
        <begin position="1"/>
        <end position="20"/>
    </location>
</feature>
<dbReference type="InterPro" id="IPR002937">
    <property type="entry name" value="Amino_oxidase"/>
</dbReference>
<dbReference type="InterPro" id="IPR036188">
    <property type="entry name" value="FAD/NAD-bd_sf"/>
</dbReference>
<name>A0A1I7T0D0_9PELO</name>
<dbReference type="Proteomes" id="UP000095282">
    <property type="component" value="Unplaced"/>
</dbReference>
<feature type="domain" description="SWIRM" evidence="5">
    <location>
        <begin position="41"/>
        <end position="139"/>
    </location>
</feature>
<dbReference type="Gene3D" id="1.10.10.10">
    <property type="entry name" value="Winged helix-like DNA-binding domain superfamily/Winged helix DNA-binding domain"/>
    <property type="match status" value="1"/>
</dbReference>
<dbReference type="eggNOG" id="KOG0029">
    <property type="taxonomic scope" value="Eukaryota"/>
</dbReference>
<organism evidence="6 7">
    <name type="scientific">Caenorhabditis tropicalis</name>
    <dbReference type="NCBI Taxonomy" id="1561998"/>
    <lineage>
        <taxon>Eukaryota</taxon>
        <taxon>Metazoa</taxon>
        <taxon>Ecdysozoa</taxon>
        <taxon>Nematoda</taxon>
        <taxon>Chromadorea</taxon>
        <taxon>Rhabditida</taxon>
        <taxon>Rhabditina</taxon>
        <taxon>Rhabditomorpha</taxon>
        <taxon>Rhabditoidea</taxon>
        <taxon>Rhabditidae</taxon>
        <taxon>Peloderinae</taxon>
        <taxon>Caenorhabditis</taxon>
    </lineage>
</organism>
<dbReference type="PROSITE" id="PS50934">
    <property type="entry name" value="SWIRM"/>
    <property type="match status" value="1"/>
</dbReference>
<dbReference type="GO" id="GO:0050660">
    <property type="term" value="F:flavin adenine dinucleotide binding"/>
    <property type="evidence" value="ECO:0007669"/>
    <property type="project" value="TreeGrafter"/>
</dbReference>
<proteinExistence type="inferred from homology"/>
<dbReference type="STRING" id="1561998.A0A1I7T0D0"/>
<evidence type="ECO:0000256" key="3">
    <source>
        <dbReference type="ARBA" id="ARBA00023002"/>
    </source>
</evidence>
<keyword evidence="3" id="KW-0560">Oxidoreductase</keyword>
<dbReference type="WBParaSite" id="Csp11.Scaffold442.g1201.t1">
    <property type="protein sequence ID" value="Csp11.Scaffold442.g1201.t1"/>
    <property type="gene ID" value="Csp11.Scaffold442.g1201"/>
</dbReference>
<comment type="similarity">
    <text evidence="2">Belongs to the flavin monoamine oxidase family.</text>
</comment>
<dbReference type="InterPro" id="IPR009057">
    <property type="entry name" value="Homeodomain-like_sf"/>
</dbReference>
<comment type="subcellular location">
    <subcellularLocation>
        <location evidence="1">Nucleus</location>
    </subcellularLocation>
</comment>